<dbReference type="RefSeq" id="WP_281363640.1">
    <property type="nucleotide sequence ID" value="NZ_CADIKK010000010.1"/>
</dbReference>
<evidence type="ECO:0008006" key="4">
    <source>
        <dbReference type="Google" id="ProtNLM"/>
    </source>
</evidence>
<keyword evidence="1" id="KW-0812">Transmembrane</keyword>
<sequence>MSKKKPSSVKVLVTMVLSLVLLCVGVAILIGVFGLLVNLFGAD</sequence>
<keyword evidence="3" id="KW-1185">Reference proteome</keyword>
<keyword evidence="1" id="KW-0472">Membrane</keyword>
<protein>
    <recommendedName>
        <fullName evidence="4">DUF4044 domain-containing protein</fullName>
    </recommendedName>
</protein>
<keyword evidence="1" id="KW-1133">Transmembrane helix</keyword>
<evidence type="ECO:0000313" key="2">
    <source>
        <dbReference type="EMBL" id="CAB3787845.1"/>
    </source>
</evidence>
<proteinExistence type="predicted"/>
<evidence type="ECO:0000313" key="3">
    <source>
        <dbReference type="Proteomes" id="UP000494365"/>
    </source>
</evidence>
<reference evidence="2 3" key="1">
    <citation type="submission" date="2020-04" db="EMBL/GenBank/DDBJ databases">
        <authorList>
            <person name="De Canck E."/>
        </authorList>
    </citation>
    <scope>NUCLEOTIDE SEQUENCE [LARGE SCALE GENOMIC DNA]</scope>
    <source>
        <strain evidence="2 3">LMG 28614</strain>
    </source>
</reference>
<feature type="transmembrane region" description="Helical" evidence="1">
    <location>
        <begin position="12"/>
        <end position="37"/>
    </location>
</feature>
<organism evidence="2 3">
    <name type="scientific">Paraburkholderia ultramafica</name>
    <dbReference type="NCBI Taxonomy" id="1544867"/>
    <lineage>
        <taxon>Bacteria</taxon>
        <taxon>Pseudomonadati</taxon>
        <taxon>Pseudomonadota</taxon>
        <taxon>Betaproteobacteria</taxon>
        <taxon>Burkholderiales</taxon>
        <taxon>Burkholderiaceae</taxon>
        <taxon>Paraburkholderia</taxon>
    </lineage>
</organism>
<evidence type="ECO:0000256" key="1">
    <source>
        <dbReference type="SAM" id="Phobius"/>
    </source>
</evidence>
<dbReference type="AlphaFoldDB" id="A0A6S7CEL6"/>
<dbReference type="Proteomes" id="UP000494365">
    <property type="component" value="Unassembled WGS sequence"/>
</dbReference>
<dbReference type="EMBL" id="CADIKK010000010">
    <property type="protein sequence ID" value="CAB3787845.1"/>
    <property type="molecule type" value="Genomic_DNA"/>
</dbReference>
<name>A0A6S7CEL6_9BURK</name>
<gene>
    <name evidence="2" type="ORF">LMG28614_02589</name>
</gene>
<accession>A0A6S7CEL6</accession>